<dbReference type="eggNOG" id="COG0803">
    <property type="taxonomic scope" value="Bacteria"/>
</dbReference>
<evidence type="ECO:0000256" key="2">
    <source>
        <dbReference type="ARBA" id="ARBA00022448"/>
    </source>
</evidence>
<evidence type="ECO:0000313" key="5">
    <source>
        <dbReference type="EMBL" id="EJD65551.1"/>
    </source>
</evidence>
<comment type="subcellular location">
    <subcellularLocation>
        <location evidence="1">Cell envelope</location>
    </subcellularLocation>
</comment>
<evidence type="ECO:0000256" key="1">
    <source>
        <dbReference type="ARBA" id="ARBA00004196"/>
    </source>
</evidence>
<dbReference type="Proteomes" id="UP000006415">
    <property type="component" value="Unassembled WGS sequence"/>
</dbReference>
<dbReference type="GO" id="GO:0030001">
    <property type="term" value="P:metal ion transport"/>
    <property type="evidence" value="ECO:0007669"/>
    <property type="project" value="InterPro"/>
</dbReference>
<dbReference type="Pfam" id="PF01297">
    <property type="entry name" value="ZnuA"/>
    <property type="match status" value="1"/>
</dbReference>
<dbReference type="GO" id="GO:0046872">
    <property type="term" value="F:metal ion binding"/>
    <property type="evidence" value="ECO:0007669"/>
    <property type="project" value="UniProtKB-KW"/>
</dbReference>
<proteinExistence type="predicted"/>
<dbReference type="SUPFAM" id="SSF53807">
    <property type="entry name" value="Helical backbone' metal receptor"/>
    <property type="match status" value="1"/>
</dbReference>
<keyword evidence="4" id="KW-0732">Signal</keyword>
<evidence type="ECO:0000313" key="6">
    <source>
        <dbReference type="Proteomes" id="UP000006415"/>
    </source>
</evidence>
<dbReference type="GO" id="GO:0030313">
    <property type="term" value="C:cell envelope"/>
    <property type="evidence" value="ECO:0007669"/>
    <property type="project" value="UniProtKB-SubCell"/>
</dbReference>
<dbReference type="InterPro" id="IPR006127">
    <property type="entry name" value="ZnuA-like"/>
</dbReference>
<dbReference type="HOGENOM" id="CLU_016838_0_1_11"/>
<dbReference type="InterPro" id="IPR050492">
    <property type="entry name" value="Bact_metal-bind_prot9"/>
</dbReference>
<dbReference type="OrthoDB" id="5296019at2"/>
<sequence length="336" mass="35783">MVRREAQSSAGIVSALKYIIALFTMASLLMSGACGASGNKGPLPSASKTSGTAALKKGPIRVVASVNQWGLLAQQLGGTQVQVTSILRNTNVDAHDFSPTSSDISTVTNAQILVVNGAGYDSWATKPSTKALSTVNAASTIGAEAGDNPHLWFSSDVRAKVAQSIRDAYISALPSQKDYFTKLYDQWKTKEESLKKVIARFAKKYSGKPYAATESVAYYLMADLGLKDATPKGYSTAMQNESEPSAADLQSFQTLIEQHRVRLVISNPQEGSDAVNMVLGTAGRADVPVVEVTEQVPDKYKTLDEWITALTGDFTKAMESSKNNEVPDTAASGNNA</sequence>
<evidence type="ECO:0008006" key="7">
    <source>
        <dbReference type="Google" id="ProtNLM"/>
    </source>
</evidence>
<evidence type="ECO:0000256" key="4">
    <source>
        <dbReference type="ARBA" id="ARBA00022729"/>
    </source>
</evidence>
<dbReference type="STRING" id="857290.HMPREF9156_00315"/>
<evidence type="ECO:0000256" key="3">
    <source>
        <dbReference type="ARBA" id="ARBA00022723"/>
    </source>
</evidence>
<dbReference type="PANTHER" id="PTHR42953">
    <property type="entry name" value="HIGH-AFFINITY ZINC UPTAKE SYSTEM PROTEIN ZNUA-RELATED"/>
    <property type="match status" value="1"/>
</dbReference>
<dbReference type="AlphaFoldDB" id="J0X2C6"/>
<dbReference type="EMBL" id="AGZS01000001">
    <property type="protein sequence ID" value="EJD65551.1"/>
    <property type="molecule type" value="Genomic_DNA"/>
</dbReference>
<name>J0X2C6_9BIFI</name>
<dbReference type="PANTHER" id="PTHR42953:SF1">
    <property type="entry name" value="METAL-BINDING PROTEIN HI_0362-RELATED"/>
    <property type="match status" value="1"/>
</dbReference>
<comment type="caution">
    <text evidence="5">The sequence shown here is derived from an EMBL/GenBank/DDBJ whole genome shotgun (WGS) entry which is preliminary data.</text>
</comment>
<organism evidence="5 6">
    <name type="scientific">Scardovia wiggsiae F0424</name>
    <dbReference type="NCBI Taxonomy" id="857290"/>
    <lineage>
        <taxon>Bacteria</taxon>
        <taxon>Bacillati</taxon>
        <taxon>Actinomycetota</taxon>
        <taxon>Actinomycetes</taxon>
        <taxon>Bifidobacteriales</taxon>
        <taxon>Bifidobacteriaceae</taxon>
        <taxon>Scardovia</taxon>
    </lineage>
</organism>
<reference evidence="5 6" key="1">
    <citation type="submission" date="2012-01" db="EMBL/GenBank/DDBJ databases">
        <title>The Genome Sequence of Scardovia wiggsiae F0424.</title>
        <authorList>
            <consortium name="The Broad Institute Genome Sequencing Platform"/>
            <person name="Earl A."/>
            <person name="Ward D."/>
            <person name="Feldgarden M."/>
            <person name="Gevers D."/>
            <person name="Izard J."/>
            <person name="Ganesan A."/>
            <person name="Baranova O.V."/>
            <person name="Blanton J.M."/>
            <person name="Tanner A.C."/>
            <person name="Mathney J."/>
            <person name="Dewhirst F.E."/>
            <person name="Young S.K."/>
            <person name="Zeng Q."/>
            <person name="Gargeya S."/>
            <person name="Fitzgerald M."/>
            <person name="Haas B."/>
            <person name="Abouelleil A."/>
            <person name="Alvarado L."/>
            <person name="Arachchi H.M."/>
            <person name="Berlin A."/>
            <person name="Chapman S.B."/>
            <person name="Gearin G."/>
            <person name="Goldberg J."/>
            <person name="Griggs A."/>
            <person name="Gujja S."/>
            <person name="Hansen M."/>
            <person name="Heiman D."/>
            <person name="Howarth C."/>
            <person name="Larimer J."/>
            <person name="Lui A."/>
            <person name="MacDonald P.J.P."/>
            <person name="McCowen C."/>
            <person name="Montmayeur A."/>
            <person name="Murphy C."/>
            <person name="Neiman D."/>
            <person name="Pearson M."/>
            <person name="Priest M."/>
            <person name="Roberts A."/>
            <person name="Saif S."/>
            <person name="Shea T."/>
            <person name="Sisk P."/>
            <person name="Stolte C."/>
            <person name="Sykes S."/>
            <person name="Wortman J."/>
            <person name="Nusbaum C."/>
            <person name="Birren B."/>
        </authorList>
    </citation>
    <scope>NUCLEOTIDE SEQUENCE [LARGE SCALE GENOMIC DNA]</scope>
    <source>
        <strain evidence="5 6">F0424</strain>
    </source>
</reference>
<dbReference type="PROSITE" id="PS51257">
    <property type="entry name" value="PROKAR_LIPOPROTEIN"/>
    <property type="match status" value="1"/>
</dbReference>
<dbReference type="RefSeq" id="WP_007147383.1">
    <property type="nucleotide sequence ID" value="NZ_AKCI01000001.1"/>
</dbReference>
<gene>
    <name evidence="5" type="ORF">HMPREF9156_00315</name>
</gene>
<keyword evidence="2" id="KW-0813">Transport</keyword>
<keyword evidence="6" id="KW-1185">Reference proteome</keyword>
<dbReference type="Gene3D" id="3.40.50.1980">
    <property type="entry name" value="Nitrogenase molybdenum iron protein domain"/>
    <property type="match status" value="2"/>
</dbReference>
<accession>J0X2C6</accession>
<keyword evidence="3" id="KW-0479">Metal-binding</keyword>
<protein>
    <recommendedName>
        <fullName evidence="7">ABC transporter substrate-binding protein</fullName>
    </recommendedName>
</protein>